<accession>A0AC61R216</accession>
<evidence type="ECO:0000313" key="1">
    <source>
        <dbReference type="EMBL" id="TGY00301.1"/>
    </source>
</evidence>
<sequence>MTRLIIEISKYVLIALIVLYTLQCYLAFVKKDEDSREFLFLRQNVVMFCIHFVAFMVFYLKMERPMLLYFYGAQVLYLLAALVFFRNLYPRASKLIINNMCMLITIGFIMLTRLSYDQSTKQFTILAVGTVIALIIPVIIRKMRILTKWAWVYAVLGIGLLGVVAVIARSTYGAKLSLSVGGITLQPSEFVKILFVFFAAGMLAKSIEFKNIVVTTALAAFHVLILVISTDLGSALIFFITYLMMLYVATKDIRYLLAGFAAGALAAVAAYFLFSHVRVRVEIWQDPFKEYEGGGYQVAQALFAIGAGGWFGTGLFQGSPGAIPIVDQDFMFAAIVEELGGIFAICLILICMSCFIMFVNISMKLEEDFYRYVAFGLGCLYGVQVFLTVGGAMKMIPMTGVTLPLISTGGSSLLSTLASFSIIQGLYILREDEENRFEEEYYDNGNGGYPDSRYPY</sequence>
<gene>
    <name evidence="1" type="ORF">E5357_02000</name>
</gene>
<name>A0AC61R216_9FIRM</name>
<dbReference type="EMBL" id="SRZB01000002">
    <property type="protein sequence ID" value="TGY00301.1"/>
    <property type="molecule type" value="Genomic_DNA"/>
</dbReference>
<keyword evidence="2" id="KW-1185">Reference proteome</keyword>
<organism evidence="1 2">
    <name type="scientific">Hominisplanchenecus murintestinalis</name>
    <dbReference type="NCBI Taxonomy" id="2941517"/>
    <lineage>
        <taxon>Bacteria</taxon>
        <taxon>Bacillati</taxon>
        <taxon>Bacillota</taxon>
        <taxon>Clostridia</taxon>
        <taxon>Lachnospirales</taxon>
        <taxon>Lachnospiraceae</taxon>
        <taxon>Hominisplanchenecus</taxon>
    </lineage>
</organism>
<evidence type="ECO:0000313" key="2">
    <source>
        <dbReference type="Proteomes" id="UP000307720"/>
    </source>
</evidence>
<reference evidence="1" key="1">
    <citation type="submission" date="2019-04" db="EMBL/GenBank/DDBJ databases">
        <title>Microbes associate with the intestines of laboratory mice.</title>
        <authorList>
            <person name="Navarre W."/>
            <person name="Wong E."/>
            <person name="Huang K."/>
            <person name="Tropini C."/>
            <person name="Ng K."/>
            <person name="Yu B."/>
        </authorList>
    </citation>
    <scope>NUCLEOTIDE SEQUENCE</scope>
    <source>
        <strain evidence="1">NM72_1-8</strain>
    </source>
</reference>
<comment type="caution">
    <text evidence="1">The sequence shown here is derived from an EMBL/GenBank/DDBJ whole genome shotgun (WGS) entry which is preliminary data.</text>
</comment>
<proteinExistence type="predicted"/>
<protein>
    <submittedName>
        <fullName evidence="1">FtsW/RodA/SpoVE family cell cycle protein</fullName>
    </submittedName>
</protein>
<dbReference type="Proteomes" id="UP000307720">
    <property type="component" value="Unassembled WGS sequence"/>
</dbReference>